<dbReference type="CDD" id="cd00347">
    <property type="entry name" value="Flavin_utilizing_monoxygenases"/>
    <property type="match status" value="1"/>
</dbReference>
<keyword evidence="1" id="KW-0560">Oxidoreductase</keyword>
<evidence type="ECO:0000256" key="2">
    <source>
        <dbReference type="ARBA" id="ARBA00023033"/>
    </source>
</evidence>
<dbReference type="Gene3D" id="3.20.20.30">
    <property type="entry name" value="Luciferase-like domain"/>
    <property type="match status" value="1"/>
</dbReference>
<comment type="caution">
    <text evidence="4">The sequence shown here is derived from an EMBL/GenBank/DDBJ whole genome shotgun (WGS) entry which is preliminary data.</text>
</comment>
<evidence type="ECO:0000313" key="4">
    <source>
        <dbReference type="EMBL" id="PFG74906.1"/>
    </source>
</evidence>
<gene>
    <name evidence="4" type="ORF">A9A59_2155</name>
</gene>
<dbReference type="InterPro" id="IPR050766">
    <property type="entry name" value="Bact_Lucif_Oxidored"/>
</dbReference>
<name>A0A2A9HIT0_TEPT2</name>
<dbReference type="RefSeq" id="WP_098504257.1">
    <property type="nucleotide sequence ID" value="NZ_PDJQ01000001.1"/>
</dbReference>
<evidence type="ECO:0000313" key="5">
    <source>
        <dbReference type="Proteomes" id="UP000223071"/>
    </source>
</evidence>
<reference evidence="4 5" key="1">
    <citation type="submission" date="2017-09" db="EMBL/GenBank/DDBJ databases">
        <title>Sequencing the genomes of two abundant thermophiles in Great Basin hot springs: Thermocrinis jamiesonii and novel Chloroflexi Thermoflexus hugenholtzii.</title>
        <authorList>
            <person name="Hedlund B."/>
        </authorList>
    </citation>
    <scope>NUCLEOTIDE SEQUENCE [LARGE SCALE GENOMIC DNA]</scope>
    <source>
        <strain evidence="4 5">G233</strain>
    </source>
</reference>
<accession>A0A2A9HIT0</accession>
<dbReference type="InterPro" id="IPR036661">
    <property type="entry name" value="Luciferase-like_sf"/>
</dbReference>
<dbReference type="InterPro" id="IPR011251">
    <property type="entry name" value="Luciferase-like_dom"/>
</dbReference>
<proteinExistence type="predicted"/>
<protein>
    <submittedName>
        <fullName evidence="4">Alkanesulfonate monooxygenase SsuD/methylene tetrahydromethanopterin reductase-like flavin-dependent oxidoreductase (Luciferase family)</fullName>
    </submittedName>
</protein>
<dbReference type="Pfam" id="PF00296">
    <property type="entry name" value="Bac_luciferase"/>
    <property type="match status" value="1"/>
</dbReference>
<organism evidence="4 5">
    <name type="scientific">Tepidiforma thermophila (strain KCTC 52669 / CGMCC 1.13589 / G233)</name>
    <dbReference type="NCBI Taxonomy" id="2761530"/>
    <lineage>
        <taxon>Bacteria</taxon>
        <taxon>Bacillati</taxon>
        <taxon>Chloroflexota</taxon>
        <taxon>Tepidiformia</taxon>
        <taxon>Tepidiformales</taxon>
        <taxon>Tepidiformaceae</taxon>
        <taxon>Tepidiforma</taxon>
    </lineage>
</organism>
<keyword evidence="2 4" id="KW-0503">Monooxygenase</keyword>
<dbReference type="Proteomes" id="UP000223071">
    <property type="component" value="Unassembled WGS sequence"/>
</dbReference>
<dbReference type="SUPFAM" id="SSF51679">
    <property type="entry name" value="Bacterial luciferase-like"/>
    <property type="match status" value="1"/>
</dbReference>
<dbReference type="PANTHER" id="PTHR30137:SF8">
    <property type="entry name" value="BLR5498 PROTEIN"/>
    <property type="match status" value="1"/>
</dbReference>
<dbReference type="AlphaFoldDB" id="A0A2A9HIT0"/>
<dbReference type="GO" id="GO:0005829">
    <property type="term" value="C:cytosol"/>
    <property type="evidence" value="ECO:0007669"/>
    <property type="project" value="TreeGrafter"/>
</dbReference>
<dbReference type="EMBL" id="PDJQ01000001">
    <property type="protein sequence ID" value="PFG74906.1"/>
    <property type="molecule type" value="Genomic_DNA"/>
</dbReference>
<dbReference type="GO" id="GO:0004497">
    <property type="term" value="F:monooxygenase activity"/>
    <property type="evidence" value="ECO:0007669"/>
    <property type="project" value="UniProtKB-KW"/>
</dbReference>
<keyword evidence="5" id="KW-1185">Reference proteome</keyword>
<dbReference type="PANTHER" id="PTHR30137">
    <property type="entry name" value="LUCIFERASE-LIKE MONOOXYGENASE"/>
    <property type="match status" value="1"/>
</dbReference>
<feature type="domain" description="Luciferase-like" evidence="3">
    <location>
        <begin position="1"/>
        <end position="323"/>
    </location>
</feature>
<evidence type="ECO:0000259" key="3">
    <source>
        <dbReference type="Pfam" id="PF00296"/>
    </source>
</evidence>
<evidence type="ECO:0000256" key="1">
    <source>
        <dbReference type="ARBA" id="ARBA00023002"/>
    </source>
</evidence>
<dbReference type="GO" id="GO:0016705">
    <property type="term" value="F:oxidoreductase activity, acting on paired donors, with incorporation or reduction of molecular oxygen"/>
    <property type="evidence" value="ECO:0007669"/>
    <property type="project" value="InterPro"/>
</dbReference>
<sequence>MKFGIFYEHSVLKPWDDRSEYRVLQQAVEQVVLADQLGFDQVWEVEHHFLEEYSHSSAPEVFLSYCAAKTTNIRFGHGIALMLPPINHPARVAERAATLDLLSGGRLEFGTGRSATWTELAAFGCEPDLTKEMWDECTRAVVKMWTTDNFSWNGRHFKMPQRNVIPKPLQKPHPPLWVAVQSPETAVQAGERGMGMLGVTLGAPLDYQQMVRDYRRAVRTCEPIGETVNEQVNGVAFMYCDEDDARAKAIGGMAALQFGVRAAHLVGVGGIYPSPAYHAHASAAPLRNRPGDVVGPVREGTPIGDPKACIEALKWWEEVGVDRMVFLINTGETIPQEQVLNSLRLFAREVMPEFTRRERAEAQKAAEAAAREAALRAAAGVPPSGGPGS</sequence>